<dbReference type="GO" id="GO:0002143">
    <property type="term" value="P:tRNA wobble position uridine thiolation"/>
    <property type="evidence" value="ECO:0007669"/>
    <property type="project" value="TreeGrafter"/>
</dbReference>
<comment type="similarity">
    <text evidence="3">Belongs to the CTU2/NCS2 family.</text>
</comment>
<dbReference type="GO" id="GO:0032447">
    <property type="term" value="P:protein urmylation"/>
    <property type="evidence" value="ECO:0007669"/>
    <property type="project" value="UniProtKB-UniRule"/>
</dbReference>
<sequence length="499" mass="55839">MCSVDPDEVVEMSRIADTIDLSSGNVLCRKCDTERAVVVLRLKDVYCKMCFLSYFVHKFRSTIGKSKQIRPGDHVLIATSGGPSSMAMLHLVRDGLNETSHKKLRFQPAFLYIDESCLSHSLENGPDLVQKICFQVAALKFPCYFISLEKVMSLKFPIPTLYKDDSKTSSVTTELKEDLKKLLSSCKSETAQQDLLLQLRQEIYYQCAKALGYQKIFLGDNATTLSISILANVALGRGSQLADRVHFKTKYKDVEVFRPLREILLNEITYYNNLNNISTLQIPTLRLKGKSITACTEDFVMGLQKEFPATIPTIFRTGDKLISTLSDTSKCSTPDLNGRANGDTSYHLCALCGLNLDTIQSDSSAVNATLVSQNLSAMDLSGNEKSDVTFHKTDLISTNISDNSSNTEKSSVSACCKTNSEACGSEKKSSCCQNDKRDFGDNHRAEVSKETVQRYLCYGCRIIVREMSEVGHLPIKVRNCVNEQERHERMREQIKDFLI</sequence>
<reference evidence="4 5" key="1">
    <citation type="submission" date="2023-11" db="EMBL/GenBank/DDBJ databases">
        <title>Halocaridina rubra genome assembly.</title>
        <authorList>
            <person name="Smith C."/>
        </authorList>
    </citation>
    <scope>NUCLEOTIDE SEQUENCE [LARGE SCALE GENOMIC DNA]</scope>
    <source>
        <strain evidence="4">EP-1</strain>
        <tissue evidence="4">Whole</tissue>
    </source>
</reference>
<evidence type="ECO:0000313" key="4">
    <source>
        <dbReference type="EMBL" id="KAK7084126.1"/>
    </source>
</evidence>
<comment type="caution">
    <text evidence="4">The sequence shown here is derived from an EMBL/GenBank/DDBJ whole genome shotgun (WGS) entry which is preliminary data.</text>
</comment>
<keyword evidence="5" id="KW-1185">Reference proteome</keyword>
<evidence type="ECO:0000256" key="1">
    <source>
        <dbReference type="ARBA" id="ARBA00022490"/>
    </source>
</evidence>
<dbReference type="AlphaFoldDB" id="A0AAN9A7W3"/>
<dbReference type="GO" id="GO:0000049">
    <property type="term" value="F:tRNA binding"/>
    <property type="evidence" value="ECO:0007669"/>
    <property type="project" value="InterPro"/>
</dbReference>
<dbReference type="PANTHER" id="PTHR20882">
    <property type="entry name" value="CYTOPLASMIC TRNA 2-THIOLATION PROTEIN 2"/>
    <property type="match status" value="1"/>
</dbReference>
<dbReference type="InterPro" id="IPR019407">
    <property type="entry name" value="CTU2"/>
</dbReference>
<evidence type="ECO:0000256" key="2">
    <source>
        <dbReference type="ARBA" id="ARBA00022694"/>
    </source>
</evidence>
<dbReference type="Proteomes" id="UP001381693">
    <property type="component" value="Unassembled WGS sequence"/>
</dbReference>
<organism evidence="4 5">
    <name type="scientific">Halocaridina rubra</name>
    <name type="common">Hawaiian red shrimp</name>
    <dbReference type="NCBI Taxonomy" id="373956"/>
    <lineage>
        <taxon>Eukaryota</taxon>
        <taxon>Metazoa</taxon>
        <taxon>Ecdysozoa</taxon>
        <taxon>Arthropoda</taxon>
        <taxon>Crustacea</taxon>
        <taxon>Multicrustacea</taxon>
        <taxon>Malacostraca</taxon>
        <taxon>Eumalacostraca</taxon>
        <taxon>Eucarida</taxon>
        <taxon>Decapoda</taxon>
        <taxon>Pleocyemata</taxon>
        <taxon>Caridea</taxon>
        <taxon>Atyoidea</taxon>
        <taxon>Atyidae</taxon>
        <taxon>Halocaridina</taxon>
    </lineage>
</organism>
<dbReference type="GO" id="GO:0016779">
    <property type="term" value="F:nucleotidyltransferase activity"/>
    <property type="evidence" value="ECO:0007669"/>
    <property type="project" value="UniProtKB-UniRule"/>
</dbReference>
<comment type="function">
    <text evidence="3">Plays a central role in 2-thiolation of mcm(5)S(2)U at tRNA wobble positions of tRNA(Lys), tRNA(Glu) and tRNA(Gln). May act by forming a heterodimer with NCS6/CTU1 that ligates sulfur from thiocarboxylated URM1 onto the uridine of tRNAs at wobble position.</text>
</comment>
<comment type="subcellular location">
    <subcellularLocation>
        <location evidence="3">Cytoplasm</location>
    </subcellularLocation>
</comment>
<comment type="pathway">
    <text evidence="3">tRNA modification; 5-methoxycarbonylmethyl-2-thiouridine-tRNA biosynthesis.</text>
</comment>
<dbReference type="Pfam" id="PF10288">
    <property type="entry name" value="CTU2"/>
    <property type="match status" value="1"/>
</dbReference>
<evidence type="ECO:0000256" key="3">
    <source>
        <dbReference type="HAMAP-Rule" id="MF_03054"/>
    </source>
</evidence>
<dbReference type="GO" id="GO:0016783">
    <property type="term" value="F:sulfurtransferase activity"/>
    <property type="evidence" value="ECO:0007669"/>
    <property type="project" value="TreeGrafter"/>
</dbReference>
<name>A0AAN9A7W3_HALRR</name>
<dbReference type="InterPro" id="IPR014729">
    <property type="entry name" value="Rossmann-like_a/b/a_fold"/>
</dbReference>
<dbReference type="EMBL" id="JAXCGZ010002256">
    <property type="protein sequence ID" value="KAK7084126.1"/>
    <property type="molecule type" value="Genomic_DNA"/>
</dbReference>
<protein>
    <recommendedName>
        <fullName evidence="3">Cytoplasmic tRNA 2-thiolation protein 2</fullName>
    </recommendedName>
</protein>
<keyword evidence="2 3" id="KW-0819">tRNA processing</keyword>
<proteinExistence type="inferred from homology"/>
<gene>
    <name evidence="4" type="primary">CTU2</name>
    <name evidence="4" type="ORF">SK128_024680</name>
</gene>
<evidence type="ECO:0000313" key="5">
    <source>
        <dbReference type="Proteomes" id="UP001381693"/>
    </source>
</evidence>
<dbReference type="SUPFAM" id="SSF52402">
    <property type="entry name" value="Adenine nucleotide alpha hydrolases-like"/>
    <property type="match status" value="1"/>
</dbReference>
<dbReference type="GO" id="GO:0005829">
    <property type="term" value="C:cytosol"/>
    <property type="evidence" value="ECO:0007669"/>
    <property type="project" value="TreeGrafter"/>
</dbReference>
<dbReference type="HAMAP" id="MF_03054">
    <property type="entry name" value="CTU2"/>
    <property type="match status" value="1"/>
</dbReference>
<keyword evidence="1 3" id="KW-0963">Cytoplasm</keyword>
<accession>A0AAN9A7W3</accession>
<dbReference type="PANTHER" id="PTHR20882:SF14">
    <property type="entry name" value="CYTOPLASMIC TRNA 2-THIOLATION PROTEIN 2"/>
    <property type="match status" value="1"/>
</dbReference>
<dbReference type="Gene3D" id="3.40.50.620">
    <property type="entry name" value="HUPs"/>
    <property type="match status" value="1"/>
</dbReference>